<sequence length="150" mass="16233">MTNGPAPDEALSSQTEPGVSHGPTTLKLGYERLSGDGRTALQTPLATLHAFNGWADKFLTTPAGGLRDVYVDVGHIFPKATPAIGGASLRIAFHDFRSTRGDLHYGREWNVMAAYPVAPWLTGMIKAARYKADTFGADTTKVWAQLEARF</sequence>
<dbReference type="AlphaFoldDB" id="A0A6I4TCG8"/>
<comment type="caution">
    <text evidence="2">The sequence shown here is derived from an EMBL/GenBank/DDBJ whole genome shotgun (WGS) entry which is preliminary data.</text>
</comment>
<proteinExistence type="predicted"/>
<dbReference type="EMBL" id="WTZA01000001">
    <property type="protein sequence ID" value="MXO74753.1"/>
    <property type="molecule type" value="Genomic_DNA"/>
</dbReference>
<accession>A0A6I4TCG8</accession>
<gene>
    <name evidence="2" type="ORF">GRI40_05900</name>
</gene>
<evidence type="ECO:0008006" key="4">
    <source>
        <dbReference type="Google" id="ProtNLM"/>
    </source>
</evidence>
<dbReference type="Proteomes" id="UP000439522">
    <property type="component" value="Unassembled WGS sequence"/>
</dbReference>
<keyword evidence="3" id="KW-1185">Reference proteome</keyword>
<feature type="region of interest" description="Disordered" evidence="1">
    <location>
        <begin position="1"/>
        <end position="24"/>
    </location>
</feature>
<evidence type="ECO:0000313" key="3">
    <source>
        <dbReference type="Proteomes" id="UP000439522"/>
    </source>
</evidence>
<name>A0A6I4TCG8_9SPHN</name>
<reference evidence="2 3" key="1">
    <citation type="submission" date="2019-12" db="EMBL/GenBank/DDBJ databases">
        <title>Genomic-based taxomic classification of the family Erythrobacteraceae.</title>
        <authorList>
            <person name="Xu L."/>
        </authorList>
    </citation>
    <scope>NUCLEOTIDE SEQUENCE [LARGE SCALE GENOMIC DNA]</scope>
    <source>
        <strain evidence="2 3">100921-2</strain>
    </source>
</reference>
<protein>
    <recommendedName>
        <fullName evidence="4">Porin</fullName>
    </recommendedName>
</protein>
<dbReference type="RefSeq" id="WP_160610484.1">
    <property type="nucleotide sequence ID" value="NZ_WTZA01000001.1"/>
</dbReference>
<organism evidence="2 3">
    <name type="scientific">Tsuneonella aeria</name>
    <dbReference type="NCBI Taxonomy" id="1837929"/>
    <lineage>
        <taxon>Bacteria</taxon>
        <taxon>Pseudomonadati</taxon>
        <taxon>Pseudomonadota</taxon>
        <taxon>Alphaproteobacteria</taxon>
        <taxon>Sphingomonadales</taxon>
        <taxon>Erythrobacteraceae</taxon>
        <taxon>Tsuneonella</taxon>
    </lineage>
</organism>
<dbReference type="OrthoDB" id="9767539at2"/>
<evidence type="ECO:0000313" key="2">
    <source>
        <dbReference type="EMBL" id="MXO74753.1"/>
    </source>
</evidence>
<evidence type="ECO:0000256" key="1">
    <source>
        <dbReference type="SAM" id="MobiDB-lite"/>
    </source>
</evidence>